<feature type="non-terminal residue" evidence="9">
    <location>
        <position position="1"/>
    </location>
</feature>
<protein>
    <recommendedName>
        <fullName evidence="10">Exosortase</fullName>
    </recommendedName>
</protein>
<evidence type="ECO:0000256" key="3">
    <source>
        <dbReference type="ARBA" id="ARBA00022670"/>
    </source>
</evidence>
<evidence type="ECO:0000256" key="1">
    <source>
        <dbReference type="ARBA" id="ARBA00004651"/>
    </source>
</evidence>
<dbReference type="EMBL" id="LAZR01044931">
    <property type="protein sequence ID" value="KKL03436.1"/>
    <property type="molecule type" value="Genomic_DNA"/>
</dbReference>
<evidence type="ECO:0000256" key="8">
    <source>
        <dbReference type="SAM" id="Phobius"/>
    </source>
</evidence>
<dbReference type="GO" id="GO:0008233">
    <property type="term" value="F:peptidase activity"/>
    <property type="evidence" value="ECO:0007669"/>
    <property type="project" value="UniProtKB-KW"/>
</dbReference>
<feature type="transmembrane region" description="Helical" evidence="8">
    <location>
        <begin position="65"/>
        <end position="84"/>
    </location>
</feature>
<dbReference type="GO" id="GO:0005886">
    <property type="term" value="C:plasma membrane"/>
    <property type="evidence" value="ECO:0007669"/>
    <property type="project" value="UniProtKB-SubCell"/>
</dbReference>
<feature type="transmembrane region" description="Helical" evidence="8">
    <location>
        <begin position="196"/>
        <end position="218"/>
    </location>
</feature>
<evidence type="ECO:0000313" key="9">
    <source>
        <dbReference type="EMBL" id="KKL03436.1"/>
    </source>
</evidence>
<dbReference type="AlphaFoldDB" id="A0A0F9CCN7"/>
<feature type="transmembrane region" description="Helical" evidence="8">
    <location>
        <begin position="42"/>
        <end position="60"/>
    </location>
</feature>
<keyword evidence="2" id="KW-1003">Cell membrane</keyword>
<comment type="caution">
    <text evidence="9">The sequence shown here is derived from an EMBL/GenBank/DDBJ whole genome shotgun (WGS) entry which is preliminary data.</text>
</comment>
<comment type="subcellular location">
    <subcellularLocation>
        <location evidence="1">Cell membrane</location>
        <topology evidence="1">Multi-pass membrane protein</topology>
    </subcellularLocation>
</comment>
<keyword evidence="5" id="KW-0378">Hydrolase</keyword>
<dbReference type="InterPro" id="IPR026392">
    <property type="entry name" value="Exo/Archaeosortase_dom"/>
</dbReference>
<organism evidence="9">
    <name type="scientific">marine sediment metagenome</name>
    <dbReference type="NCBI Taxonomy" id="412755"/>
    <lineage>
        <taxon>unclassified sequences</taxon>
        <taxon>metagenomes</taxon>
        <taxon>ecological metagenomes</taxon>
    </lineage>
</organism>
<dbReference type="InterPro" id="IPR019127">
    <property type="entry name" value="Exosortase"/>
</dbReference>
<dbReference type="GO" id="GO:0006508">
    <property type="term" value="P:proteolysis"/>
    <property type="evidence" value="ECO:0007669"/>
    <property type="project" value="UniProtKB-KW"/>
</dbReference>
<keyword evidence="4 8" id="KW-0812">Transmembrane</keyword>
<evidence type="ECO:0000256" key="5">
    <source>
        <dbReference type="ARBA" id="ARBA00022801"/>
    </source>
</evidence>
<evidence type="ECO:0000256" key="2">
    <source>
        <dbReference type="ARBA" id="ARBA00022475"/>
    </source>
</evidence>
<reference evidence="9" key="1">
    <citation type="journal article" date="2015" name="Nature">
        <title>Complex archaea that bridge the gap between prokaryotes and eukaryotes.</title>
        <authorList>
            <person name="Spang A."/>
            <person name="Saw J.H."/>
            <person name="Jorgensen S.L."/>
            <person name="Zaremba-Niedzwiedzka K."/>
            <person name="Martijn J."/>
            <person name="Lind A.E."/>
            <person name="van Eijk R."/>
            <person name="Schleper C."/>
            <person name="Guy L."/>
            <person name="Ettema T.J."/>
        </authorList>
    </citation>
    <scope>NUCLEOTIDE SEQUENCE</scope>
</reference>
<feature type="transmembrane region" description="Helical" evidence="8">
    <location>
        <begin position="20"/>
        <end position="36"/>
    </location>
</feature>
<evidence type="ECO:0008006" key="10">
    <source>
        <dbReference type="Google" id="ProtNLM"/>
    </source>
</evidence>
<evidence type="ECO:0000256" key="7">
    <source>
        <dbReference type="ARBA" id="ARBA00023136"/>
    </source>
</evidence>
<keyword evidence="3" id="KW-0645">Protease</keyword>
<keyword evidence="6 8" id="KW-1133">Transmembrane helix</keyword>
<evidence type="ECO:0000256" key="6">
    <source>
        <dbReference type="ARBA" id="ARBA00022989"/>
    </source>
</evidence>
<dbReference type="NCBIfam" id="TIGR04178">
    <property type="entry name" value="exo_archaeo"/>
    <property type="match status" value="1"/>
</dbReference>
<sequence length="231" mass="25780">LYRRKDEFIQCRPKPVKRILYLLPITLGGMLVASSYDLPRIAGLLLVINLLIASFGILGYSNYKLFLGPLIFLMLMVPPPQWAVDFITIGLQKLFSATIETVFVGSDRFLECQGIVFWFSGMDRSLIIGPECSGIRSLLGIVIISSYFANLGRHSIVTAILMISASVATALALNFIRILATMQLRLNGLEQYSVGFWHGLLGMLVFLIGILILSRLSLLLKPVEDNRKEEK</sequence>
<dbReference type="Pfam" id="PF09721">
    <property type="entry name" value="Exosortase_EpsH"/>
    <property type="match status" value="1"/>
</dbReference>
<feature type="transmembrane region" description="Helical" evidence="8">
    <location>
        <begin position="127"/>
        <end position="149"/>
    </location>
</feature>
<name>A0A0F9CCN7_9ZZZZ</name>
<feature type="transmembrane region" description="Helical" evidence="8">
    <location>
        <begin position="156"/>
        <end position="176"/>
    </location>
</feature>
<evidence type="ECO:0000256" key="4">
    <source>
        <dbReference type="ARBA" id="ARBA00022692"/>
    </source>
</evidence>
<accession>A0A0F9CCN7</accession>
<proteinExistence type="predicted"/>
<keyword evidence="7 8" id="KW-0472">Membrane</keyword>
<gene>
    <name evidence="9" type="ORF">LCGC14_2626160</name>
</gene>